<sequence>MTLVLPILGLSQTAKRQPIYSLLNAYKIIFEALKSANMMKSRRLAKHITDASWYSFFVKFKYKVEEQGKYVVTLEQWYPNSKFCNGCKHKIEELSLSVRFGVAHHAAKQGLIEI</sequence>
<dbReference type="Proteomes" id="UP001294570">
    <property type="component" value="Unassembled WGS sequence"/>
</dbReference>
<evidence type="ECO:0000313" key="3">
    <source>
        <dbReference type="EMBL" id="MDY7220485.1"/>
    </source>
</evidence>
<proteinExistence type="predicted"/>
<evidence type="ECO:0000313" key="4">
    <source>
        <dbReference type="Proteomes" id="UP001294570"/>
    </source>
</evidence>
<reference evidence="3 4" key="1">
    <citation type="submission" date="2023-12" db="EMBL/GenBank/DDBJ databases">
        <title>Denitrificimonas halotolerans sp. nov.,a novel species isolated from landfill leachate.</title>
        <authorList>
            <person name="Wang S."/>
        </authorList>
    </citation>
    <scope>NUCLEOTIDE SEQUENCE [LARGE SCALE GENOMIC DNA]</scope>
    <source>
        <strain evidence="3 4">JX-1</strain>
    </source>
</reference>
<gene>
    <name evidence="3" type="ORF">TOI97_13065</name>
</gene>
<accession>A0ABU5GVW3</accession>
<feature type="domain" description="Cas12f1-like TNB" evidence="2">
    <location>
        <begin position="53"/>
        <end position="93"/>
    </location>
</feature>
<dbReference type="Pfam" id="PF07282">
    <property type="entry name" value="Cas12f1-like_TNB"/>
    <property type="match status" value="1"/>
</dbReference>
<keyword evidence="4" id="KW-1185">Reference proteome</keyword>
<keyword evidence="1" id="KW-0238">DNA-binding</keyword>
<dbReference type="InterPro" id="IPR010095">
    <property type="entry name" value="Cas12f1-like_TNB"/>
</dbReference>
<evidence type="ECO:0000259" key="2">
    <source>
        <dbReference type="Pfam" id="PF07282"/>
    </source>
</evidence>
<evidence type="ECO:0000256" key="1">
    <source>
        <dbReference type="ARBA" id="ARBA00023125"/>
    </source>
</evidence>
<dbReference type="EMBL" id="JAXIVU010000038">
    <property type="protein sequence ID" value="MDY7220485.1"/>
    <property type="molecule type" value="Genomic_DNA"/>
</dbReference>
<comment type="caution">
    <text evidence="3">The sequence shown here is derived from an EMBL/GenBank/DDBJ whole genome shotgun (WGS) entry which is preliminary data.</text>
</comment>
<protein>
    <recommendedName>
        <fullName evidence="2">Cas12f1-like TNB domain-containing protein</fullName>
    </recommendedName>
</protein>
<dbReference type="RefSeq" id="WP_321554565.1">
    <property type="nucleotide sequence ID" value="NZ_JAXIVU010000038.1"/>
</dbReference>
<name>A0ABU5GVW3_9GAMM</name>
<organism evidence="3 4">
    <name type="scientific">Denitrificimonas halotolerans</name>
    <dbReference type="NCBI Taxonomy" id="3098930"/>
    <lineage>
        <taxon>Bacteria</taxon>
        <taxon>Pseudomonadati</taxon>
        <taxon>Pseudomonadota</taxon>
        <taxon>Gammaproteobacteria</taxon>
        <taxon>Pseudomonadales</taxon>
        <taxon>Pseudomonadaceae</taxon>
        <taxon>Denitrificimonas</taxon>
    </lineage>
</organism>